<evidence type="ECO:0000313" key="3">
    <source>
        <dbReference type="Proteomes" id="UP000499080"/>
    </source>
</evidence>
<dbReference type="Proteomes" id="UP000499080">
    <property type="component" value="Unassembled WGS sequence"/>
</dbReference>
<evidence type="ECO:0000259" key="1">
    <source>
        <dbReference type="PROSITE" id="PS50835"/>
    </source>
</evidence>
<gene>
    <name evidence="2" type="ORF">AVEN_267076_1</name>
</gene>
<sequence>MTKRIEYVFGDNIEENLTCDDEIFICERNTRKISLKPTISPDFSESVPSIYIIETFLTCEVPFKSQNFSEIEHQLHYVWYKDEIPISVDNRILELSSYPEPVKQLSSSVIRQGTYSCVVTVEGIVDHFSSQYVNYFHSETETYIAYMQAGLNSVLRVDFSQGEAFYAFMGMVNNSMAEVINGTPWDTWKDEEKPRWDYQMSWKNEENVTVQLLLYAEKDLPSVAPIDYNLEKEFKNKVLTILNSSFSLELHHADTCSDQAVPSSSTSYNITFLWKKTRQTKLATSEPMCLNGKLLFPASDFIS</sequence>
<organism evidence="2 3">
    <name type="scientific">Araneus ventricosus</name>
    <name type="common">Orbweaver spider</name>
    <name type="synonym">Epeira ventricosa</name>
    <dbReference type="NCBI Taxonomy" id="182803"/>
    <lineage>
        <taxon>Eukaryota</taxon>
        <taxon>Metazoa</taxon>
        <taxon>Ecdysozoa</taxon>
        <taxon>Arthropoda</taxon>
        <taxon>Chelicerata</taxon>
        <taxon>Arachnida</taxon>
        <taxon>Araneae</taxon>
        <taxon>Araneomorphae</taxon>
        <taxon>Entelegynae</taxon>
        <taxon>Araneoidea</taxon>
        <taxon>Araneidae</taxon>
        <taxon>Araneus</taxon>
    </lineage>
</organism>
<name>A0A4Y2IQ60_ARAVE</name>
<dbReference type="EMBL" id="BGPR01002840">
    <property type="protein sequence ID" value="GBM79780.1"/>
    <property type="molecule type" value="Genomic_DNA"/>
</dbReference>
<accession>A0A4Y2IQ60</accession>
<dbReference type="AlphaFoldDB" id="A0A4Y2IQ60"/>
<proteinExistence type="predicted"/>
<protein>
    <recommendedName>
        <fullName evidence="1">Ig-like domain-containing protein</fullName>
    </recommendedName>
</protein>
<reference evidence="2 3" key="1">
    <citation type="journal article" date="2019" name="Sci. Rep.">
        <title>Orb-weaving spider Araneus ventricosus genome elucidates the spidroin gene catalogue.</title>
        <authorList>
            <person name="Kono N."/>
            <person name="Nakamura H."/>
            <person name="Ohtoshi R."/>
            <person name="Moran D.A.P."/>
            <person name="Shinohara A."/>
            <person name="Yoshida Y."/>
            <person name="Fujiwara M."/>
            <person name="Mori M."/>
            <person name="Tomita M."/>
            <person name="Arakawa K."/>
        </authorList>
    </citation>
    <scope>NUCLEOTIDE SEQUENCE [LARGE SCALE GENOMIC DNA]</scope>
</reference>
<evidence type="ECO:0000313" key="2">
    <source>
        <dbReference type="EMBL" id="GBM79780.1"/>
    </source>
</evidence>
<dbReference type="InterPro" id="IPR007110">
    <property type="entry name" value="Ig-like_dom"/>
</dbReference>
<dbReference type="OrthoDB" id="6434904at2759"/>
<comment type="caution">
    <text evidence="2">The sequence shown here is derived from an EMBL/GenBank/DDBJ whole genome shotgun (WGS) entry which is preliminary data.</text>
</comment>
<dbReference type="PROSITE" id="PS50835">
    <property type="entry name" value="IG_LIKE"/>
    <property type="match status" value="1"/>
</dbReference>
<keyword evidence="3" id="KW-1185">Reference proteome</keyword>
<feature type="domain" description="Ig-like" evidence="1">
    <location>
        <begin position="37"/>
        <end position="120"/>
    </location>
</feature>